<reference evidence="1" key="2">
    <citation type="submission" date="2021-04" db="EMBL/GenBank/DDBJ databases">
        <authorList>
            <person name="Gilroy R."/>
        </authorList>
    </citation>
    <scope>NUCLEOTIDE SEQUENCE</scope>
    <source>
        <strain evidence="1">8470</strain>
    </source>
</reference>
<gene>
    <name evidence="1" type="ORF">H9928_00420</name>
</gene>
<dbReference type="EMBL" id="JAHLFJ010000005">
    <property type="protein sequence ID" value="MBU3855022.1"/>
    <property type="molecule type" value="Genomic_DNA"/>
</dbReference>
<accession>A0A948TKK7</accession>
<dbReference type="AlphaFoldDB" id="A0A948TKK7"/>
<sequence>MEDAYLGGFLHALEKAIFLVLAAAKRVFVFVIVRTVGDAQTVADGFLGYCLSMGQDGKNPAIAGI</sequence>
<protein>
    <submittedName>
        <fullName evidence="1">Uncharacterized protein</fullName>
    </submittedName>
</protein>
<evidence type="ECO:0000313" key="1">
    <source>
        <dbReference type="EMBL" id="MBU3855022.1"/>
    </source>
</evidence>
<dbReference type="Proteomes" id="UP000784286">
    <property type="component" value="Unassembled WGS sequence"/>
</dbReference>
<comment type="caution">
    <text evidence="1">The sequence shown here is derived from an EMBL/GenBank/DDBJ whole genome shotgun (WGS) entry which is preliminary data.</text>
</comment>
<organism evidence="1 2">
    <name type="scientific">Candidatus Phocaeicola excrementipullorum</name>
    <dbReference type="NCBI Taxonomy" id="2838731"/>
    <lineage>
        <taxon>Bacteria</taxon>
        <taxon>Pseudomonadati</taxon>
        <taxon>Bacteroidota</taxon>
        <taxon>Bacteroidia</taxon>
        <taxon>Bacteroidales</taxon>
        <taxon>Bacteroidaceae</taxon>
        <taxon>Phocaeicola</taxon>
    </lineage>
</organism>
<proteinExistence type="predicted"/>
<reference evidence="1" key="1">
    <citation type="journal article" date="2021" name="PeerJ">
        <title>Extensive microbial diversity within the chicken gut microbiome revealed by metagenomics and culture.</title>
        <authorList>
            <person name="Gilroy R."/>
            <person name="Ravi A."/>
            <person name="Getino M."/>
            <person name="Pursley I."/>
            <person name="Horton D.L."/>
            <person name="Alikhan N.F."/>
            <person name="Baker D."/>
            <person name="Gharbi K."/>
            <person name="Hall N."/>
            <person name="Watson M."/>
            <person name="Adriaenssens E.M."/>
            <person name="Foster-Nyarko E."/>
            <person name="Jarju S."/>
            <person name="Secka A."/>
            <person name="Antonio M."/>
            <person name="Oren A."/>
            <person name="Chaudhuri R.R."/>
            <person name="La Ragione R."/>
            <person name="Hildebrand F."/>
            <person name="Pallen M.J."/>
        </authorList>
    </citation>
    <scope>NUCLEOTIDE SEQUENCE</scope>
    <source>
        <strain evidence="1">8470</strain>
    </source>
</reference>
<evidence type="ECO:0000313" key="2">
    <source>
        <dbReference type="Proteomes" id="UP000784286"/>
    </source>
</evidence>
<name>A0A948TKK7_9BACT</name>